<keyword evidence="6" id="KW-0732">Signal</keyword>
<dbReference type="SUPFAM" id="SSF56176">
    <property type="entry name" value="FAD-binding/transporter-associated domain-like"/>
    <property type="match status" value="1"/>
</dbReference>
<dbReference type="GO" id="GO:0071949">
    <property type="term" value="F:FAD binding"/>
    <property type="evidence" value="ECO:0007669"/>
    <property type="project" value="InterPro"/>
</dbReference>
<evidence type="ECO:0000256" key="3">
    <source>
        <dbReference type="ARBA" id="ARBA00022630"/>
    </source>
</evidence>
<evidence type="ECO:0000256" key="4">
    <source>
        <dbReference type="ARBA" id="ARBA00022827"/>
    </source>
</evidence>
<feature type="domain" description="FAD-binding PCMH-type" evidence="7">
    <location>
        <begin position="61"/>
        <end position="259"/>
    </location>
</feature>
<dbReference type="GO" id="GO:0016491">
    <property type="term" value="F:oxidoreductase activity"/>
    <property type="evidence" value="ECO:0007669"/>
    <property type="project" value="UniProtKB-KW"/>
</dbReference>
<feature type="signal peptide" evidence="6">
    <location>
        <begin position="1"/>
        <end position="23"/>
    </location>
</feature>
<dbReference type="InterPro" id="IPR016169">
    <property type="entry name" value="FAD-bd_PCMH_sub2"/>
</dbReference>
<dbReference type="Pfam" id="PF08031">
    <property type="entry name" value="BBE"/>
    <property type="match status" value="1"/>
</dbReference>
<reference evidence="8" key="1">
    <citation type="submission" date="2015-01" db="EMBL/GenBank/DDBJ databases">
        <authorList>
            <person name="Durling Mikael"/>
        </authorList>
    </citation>
    <scope>NUCLEOTIDE SEQUENCE</scope>
</reference>
<dbReference type="AlphaFoldDB" id="A0A0B7KCB3"/>
<dbReference type="InterPro" id="IPR006094">
    <property type="entry name" value="Oxid_FAD_bind_N"/>
</dbReference>
<dbReference type="Gene3D" id="3.30.465.10">
    <property type="match status" value="2"/>
</dbReference>
<dbReference type="EMBL" id="CDPU01000028">
    <property type="protein sequence ID" value="CEO52311.1"/>
    <property type="molecule type" value="Genomic_DNA"/>
</dbReference>
<comment type="similarity">
    <text evidence="2">Belongs to the oxygen-dependent FAD-linked oxidoreductase family.</text>
</comment>
<name>A0A0B7KCB3_BIOOC</name>
<evidence type="ECO:0000256" key="6">
    <source>
        <dbReference type="SAM" id="SignalP"/>
    </source>
</evidence>
<proteinExistence type="inferred from homology"/>
<dbReference type="InterPro" id="IPR016166">
    <property type="entry name" value="FAD-bd_PCMH"/>
</dbReference>
<keyword evidence="3" id="KW-0285">Flavoprotein</keyword>
<dbReference type="PANTHER" id="PTHR42973:SF39">
    <property type="entry name" value="FAD-BINDING PCMH-TYPE DOMAIN-CONTAINING PROTEIN"/>
    <property type="match status" value="1"/>
</dbReference>
<feature type="chain" id="PRO_5002118466" description="FAD-binding PCMH-type domain-containing protein" evidence="6">
    <location>
        <begin position="24"/>
        <end position="574"/>
    </location>
</feature>
<dbReference type="InterPro" id="IPR050416">
    <property type="entry name" value="FAD-linked_Oxidoreductase"/>
</dbReference>
<keyword evidence="4" id="KW-0274">FAD</keyword>
<organism evidence="8">
    <name type="scientific">Bionectria ochroleuca</name>
    <name type="common">Gliocladium roseum</name>
    <dbReference type="NCBI Taxonomy" id="29856"/>
    <lineage>
        <taxon>Eukaryota</taxon>
        <taxon>Fungi</taxon>
        <taxon>Dikarya</taxon>
        <taxon>Ascomycota</taxon>
        <taxon>Pezizomycotina</taxon>
        <taxon>Sordariomycetes</taxon>
        <taxon>Hypocreomycetidae</taxon>
        <taxon>Hypocreales</taxon>
        <taxon>Bionectriaceae</taxon>
        <taxon>Clonostachys</taxon>
    </lineage>
</organism>
<evidence type="ECO:0000256" key="5">
    <source>
        <dbReference type="ARBA" id="ARBA00023002"/>
    </source>
</evidence>
<dbReference type="Pfam" id="PF01565">
    <property type="entry name" value="FAD_binding_4"/>
    <property type="match status" value="1"/>
</dbReference>
<keyword evidence="5" id="KW-0560">Oxidoreductase</keyword>
<dbReference type="PROSITE" id="PS51387">
    <property type="entry name" value="FAD_PCMH"/>
    <property type="match status" value="1"/>
</dbReference>
<accession>A0A0B7KCB3</accession>
<protein>
    <recommendedName>
        <fullName evidence="7">FAD-binding PCMH-type domain-containing protein</fullName>
    </recommendedName>
</protein>
<gene>
    <name evidence="8" type="ORF">BN869_000008369_1</name>
</gene>
<dbReference type="PROSITE" id="PS51257">
    <property type="entry name" value="PROKAR_LIPOPROTEIN"/>
    <property type="match status" value="1"/>
</dbReference>
<comment type="cofactor">
    <cofactor evidence="1">
        <name>FAD</name>
        <dbReference type="ChEBI" id="CHEBI:57692"/>
    </cofactor>
</comment>
<evidence type="ECO:0000256" key="2">
    <source>
        <dbReference type="ARBA" id="ARBA00005466"/>
    </source>
</evidence>
<evidence type="ECO:0000313" key="8">
    <source>
        <dbReference type="EMBL" id="CEO52311.1"/>
    </source>
</evidence>
<evidence type="ECO:0000259" key="7">
    <source>
        <dbReference type="PROSITE" id="PS51387"/>
    </source>
</evidence>
<dbReference type="InterPro" id="IPR012951">
    <property type="entry name" value="BBE"/>
</dbReference>
<evidence type="ECO:0000256" key="1">
    <source>
        <dbReference type="ARBA" id="ARBA00001974"/>
    </source>
</evidence>
<dbReference type="PANTHER" id="PTHR42973">
    <property type="entry name" value="BINDING OXIDOREDUCTASE, PUTATIVE (AFU_ORTHOLOGUE AFUA_1G17690)-RELATED"/>
    <property type="match status" value="1"/>
</dbReference>
<dbReference type="InterPro" id="IPR036318">
    <property type="entry name" value="FAD-bd_PCMH-like_sf"/>
</dbReference>
<sequence length="574" mass="61973">MAKFRILYAALSALLLGSQSCLAANAPQGCKKLHTDDDWPSLEEWQNSIPGVVEENNSDSHGSLPDYRIRAKSYADVQSAVKFSAKHNIRLTVLTTGHDEVGRNTAGSGLIIDISLLKSARVSTSYNATTGGVPSLEADEEPQVIKPLPGAQAVVTFNPAFNGLELNKALAQSGLFYVGDTWAGVSAAGGFGQAGGYGPLTAQYGLGVDQWLEAKIVTPDGELLIANEVSNPDLFWAIRGGGGGTFGIVVEATFKTYPTIPILSFHWYINSTLIANETNSDGRTPTSEAMAYLFSELPDLHSKGISAYFFVFPDNIRCHAIHPDHLANATDANEIWGPILTKMQSFEGMTPFQSKHYHYSNFKGFYETTYGPSNDPPIPTSHGNVPFDSRLLGPVHLRSPDFTSALSGTGGSYGVLMTGPGMAVGDGKDTSANPGWRKATVLINAFKSNTTNAEGLRELAPDMGTYINEVSIYEPDWSKSFWGDNYPRLSAIKEEIDPDMVFWVSPGINANYVEVVDGRVCRIQPTPQEPSIYAPGVDRVVEADLENDAVFLFGNQELTGIQFPAPGYLIGLQP</sequence>